<name>A0ABZ0SK47_9MICO</name>
<reference evidence="2 3" key="1">
    <citation type="submission" date="2023-11" db="EMBL/GenBank/DDBJ databases">
        <title>Genome sequence of Microbacterium rhizosphaerae KACC 19337.</title>
        <authorList>
            <person name="Choi H."/>
            <person name="Kim S."/>
            <person name="Kim Y."/>
            <person name="Kwon S.-W."/>
            <person name="Heo J."/>
        </authorList>
    </citation>
    <scope>NUCLEOTIDE SEQUENCE [LARGE SCALE GENOMIC DNA]</scope>
    <source>
        <strain evidence="2 3">KACC 19337</strain>
    </source>
</reference>
<dbReference type="SUPFAM" id="SSF53850">
    <property type="entry name" value="Periplasmic binding protein-like II"/>
    <property type="match status" value="1"/>
</dbReference>
<keyword evidence="1" id="KW-0732">Signal</keyword>
<evidence type="ECO:0000313" key="2">
    <source>
        <dbReference type="EMBL" id="WPR89468.1"/>
    </source>
</evidence>
<dbReference type="Gene3D" id="3.40.190.10">
    <property type="entry name" value="Periplasmic binding protein-like II"/>
    <property type="match status" value="1"/>
</dbReference>
<dbReference type="PANTHER" id="PTHR43649">
    <property type="entry name" value="ARABINOSE-BINDING PROTEIN-RELATED"/>
    <property type="match status" value="1"/>
</dbReference>
<gene>
    <name evidence="2" type="ORF">SM116_17175</name>
</gene>
<organism evidence="2 3">
    <name type="scientific">Microbacterium rhizosphaerae</name>
    <dbReference type="NCBI Taxonomy" id="1678237"/>
    <lineage>
        <taxon>Bacteria</taxon>
        <taxon>Bacillati</taxon>
        <taxon>Actinomycetota</taxon>
        <taxon>Actinomycetes</taxon>
        <taxon>Micrococcales</taxon>
        <taxon>Microbacteriaceae</taxon>
        <taxon>Microbacterium</taxon>
    </lineage>
</organism>
<evidence type="ECO:0000313" key="3">
    <source>
        <dbReference type="Proteomes" id="UP001323798"/>
    </source>
</evidence>
<sequence>MSTKKLRGLALTAGIVAGLLVLAGCSAGSRTGNANATKVVCDYTAPSNATTVNVLAYNSSAIDPFTNTMVSSCSKGKVTVKHDPIDFGGQVTKTTATLSGDTGSYDIIETYGFVIPSLATDKKLVALDDLYAKYKDKYDLGSLSESMRKAMTYDGHLYAIPMQGQMFVMAYREDIFKKLNLPVPKTFDDMISAAKAITAAKLMDHPIALPWLATGDITTSFEATMNSLGQDFVTADGKVTLDTPQAKQALESMRALVPYMDPQVTTFDQPKVQQQLYNGTAAMAIMFSGRMNDLTLSTNSKLSKDFGFAAPPKATGDAKYLYDRTSIDGWSIPFNTKLNHDMLFSMMSAAVNERASKASVPAAYPAREGMVTTKNSPYGQAANDSIAGAMPPVVSPILADVTNAIQPILVQVLTGKLSVEDGMTQMQAAGEKIAG</sequence>
<dbReference type="InterPro" id="IPR050490">
    <property type="entry name" value="Bact_solute-bd_prot1"/>
</dbReference>
<evidence type="ECO:0000256" key="1">
    <source>
        <dbReference type="SAM" id="SignalP"/>
    </source>
</evidence>
<feature type="chain" id="PRO_5046056047" evidence="1">
    <location>
        <begin position="24"/>
        <end position="435"/>
    </location>
</feature>
<accession>A0ABZ0SK47</accession>
<feature type="signal peptide" evidence="1">
    <location>
        <begin position="1"/>
        <end position="23"/>
    </location>
</feature>
<dbReference type="Pfam" id="PF01547">
    <property type="entry name" value="SBP_bac_1"/>
    <property type="match status" value="1"/>
</dbReference>
<protein>
    <submittedName>
        <fullName evidence="2">Extracellular solute-binding protein</fullName>
    </submittedName>
</protein>
<dbReference type="PANTHER" id="PTHR43649:SF12">
    <property type="entry name" value="DIACETYLCHITOBIOSE BINDING PROTEIN DASA"/>
    <property type="match status" value="1"/>
</dbReference>
<dbReference type="Proteomes" id="UP001323798">
    <property type="component" value="Chromosome"/>
</dbReference>
<keyword evidence="3" id="KW-1185">Reference proteome</keyword>
<dbReference type="EMBL" id="CP139368">
    <property type="protein sequence ID" value="WPR89468.1"/>
    <property type="molecule type" value="Genomic_DNA"/>
</dbReference>
<proteinExistence type="predicted"/>
<dbReference type="PROSITE" id="PS51257">
    <property type="entry name" value="PROKAR_LIPOPROTEIN"/>
    <property type="match status" value="1"/>
</dbReference>
<dbReference type="InterPro" id="IPR006059">
    <property type="entry name" value="SBP"/>
</dbReference>